<dbReference type="Gene3D" id="2.10.80.10">
    <property type="entry name" value="Lipase, subunit A"/>
    <property type="match status" value="1"/>
</dbReference>
<reference evidence="2" key="2">
    <citation type="journal article" date="2006" name="Insect Biochem. Mol. Biol.">
        <title>An annotated catalog of salivary gland transcripts from Ixodes scapularis ticks.</title>
        <authorList>
            <person name="Ribeiro J.M."/>
            <person name="Alarcon-Chaidez F."/>
            <person name="Francischetti I.M."/>
            <person name="Mans B.J."/>
            <person name="Mather T.N."/>
            <person name="Valenzuela J.G."/>
            <person name="Wikel S.K."/>
        </authorList>
    </citation>
    <scope>NUCLEOTIDE SEQUENCE</scope>
    <source>
        <strain evidence="2">Is-all-704</strain>
        <tissue evidence="2">Salivary glands</tissue>
    </source>
</reference>
<reference evidence="2" key="1">
    <citation type="submission" date="2005-05" db="EMBL/GenBank/DDBJ databases">
        <authorList>
            <person name="Tseng H.-P."/>
            <person name="Hseu T.-H."/>
            <person name="Buhler D.R."/>
            <person name="Wang W.-D."/>
            <person name="Tsai H.-L."/>
            <person name="Hu C.-H."/>
        </authorList>
    </citation>
    <scope>NUCLEOTIDE SEQUENCE</scope>
    <source>
        <strain evidence="2">Is-all-704</strain>
        <tissue evidence="2">Salivary glands</tissue>
    </source>
</reference>
<protein>
    <submittedName>
        <fullName evidence="2">Putative secreted protein</fullName>
    </submittedName>
</protein>
<name>Q4PMW2_IXOSC</name>
<dbReference type="GO" id="GO:0016042">
    <property type="term" value="P:lipid catabolic process"/>
    <property type="evidence" value="ECO:0007669"/>
    <property type="project" value="InterPro"/>
</dbReference>
<evidence type="ECO:0000256" key="1">
    <source>
        <dbReference type="SAM" id="SignalP"/>
    </source>
</evidence>
<evidence type="ECO:0000313" key="2">
    <source>
        <dbReference type="EMBL" id="AAY66648.1"/>
    </source>
</evidence>
<organism evidence="2">
    <name type="scientific">Ixodes scapularis</name>
    <name type="common">Black-legged tick</name>
    <name type="synonym">Deer tick</name>
    <dbReference type="NCBI Taxonomy" id="6945"/>
    <lineage>
        <taxon>Eukaryota</taxon>
        <taxon>Metazoa</taxon>
        <taxon>Ecdysozoa</taxon>
        <taxon>Arthropoda</taxon>
        <taxon>Chelicerata</taxon>
        <taxon>Arachnida</taxon>
        <taxon>Acari</taxon>
        <taxon>Parasitiformes</taxon>
        <taxon>Ixodida</taxon>
        <taxon>Ixodoidea</taxon>
        <taxon>Ixodidae</taxon>
        <taxon>Ixodinae</taxon>
        <taxon>Ixodes</taxon>
    </lineage>
</organism>
<dbReference type="PANTHER" id="PTHR10041:SF5">
    <property type="entry name" value="LEUCINE-RICH COLIPASE-LIKE PROTEIN 1"/>
    <property type="match status" value="1"/>
</dbReference>
<dbReference type="GO" id="GO:0007586">
    <property type="term" value="P:digestion"/>
    <property type="evidence" value="ECO:0007669"/>
    <property type="project" value="InterPro"/>
</dbReference>
<dbReference type="EMBL" id="DQ066011">
    <property type="protein sequence ID" value="AAY66648.1"/>
    <property type="molecule type" value="mRNA"/>
</dbReference>
<dbReference type="HOGENOM" id="CLU_2256745_0_0_1"/>
<proteinExistence type="evidence at transcript level"/>
<dbReference type="GO" id="GO:0005576">
    <property type="term" value="C:extracellular region"/>
    <property type="evidence" value="ECO:0007669"/>
    <property type="project" value="InterPro"/>
</dbReference>
<dbReference type="VEuPathDB" id="VectorBase:ISCW021254"/>
<feature type="chain" id="PRO_5004241432" evidence="1">
    <location>
        <begin position="21"/>
        <end position="130"/>
    </location>
</feature>
<dbReference type="AlphaFoldDB" id="Q4PMW2"/>
<dbReference type="VEuPathDB" id="VectorBase:ISCI024007"/>
<dbReference type="InterPro" id="IPR001981">
    <property type="entry name" value="Colipase"/>
</dbReference>
<keyword evidence="1" id="KW-0732">Signal</keyword>
<sequence length="130" mass="14169">MKKTLCAAFFFTVVVAATLAYSDTFEGQVPVFPPGVFTKPPGKVGEPCMTGADCRNGTCCRKEKGGSKTCRRLRKTGERCSDAPIKGEIYEGHCPCKLGLQCFGERVHRCYAVPQASVDPTYTDGREHVL</sequence>
<feature type="signal peptide" evidence="1">
    <location>
        <begin position="1"/>
        <end position="20"/>
    </location>
</feature>
<dbReference type="OrthoDB" id="6487910at2759"/>
<dbReference type="PANTHER" id="PTHR10041">
    <property type="entry name" value="COLIPASE"/>
    <property type="match status" value="1"/>
</dbReference>
<dbReference type="GO" id="GO:0008047">
    <property type="term" value="F:enzyme activator activity"/>
    <property type="evidence" value="ECO:0007669"/>
    <property type="project" value="InterPro"/>
</dbReference>
<dbReference type="VEuPathDB" id="VectorBase:ISCP_009510"/>
<accession>Q4PMW2</accession>